<reference evidence="1 2" key="1">
    <citation type="submission" date="2022-09" db="EMBL/GenBank/DDBJ databases">
        <title>Complete genome sequence of Janibacter terrae strain COS04-44, PCL-degrading bacteria isolated from oil spilled coast.</title>
        <authorList>
            <person name="Park H."/>
            <person name="Kim J.Y."/>
            <person name="An S.H."/>
            <person name="Lee C.M."/>
            <person name="Weon H.-Y."/>
        </authorList>
    </citation>
    <scope>NUCLEOTIDE SEQUENCE [LARGE SCALE GENOMIC DNA]</scope>
    <source>
        <strain evidence="1 2">COS04-44</strain>
    </source>
</reference>
<dbReference type="Proteomes" id="UP001381003">
    <property type="component" value="Chromosome"/>
</dbReference>
<name>A0ABZ2FD68_9MICO</name>
<keyword evidence="2" id="KW-1185">Reference proteome</keyword>
<proteinExistence type="predicted"/>
<dbReference type="EMBL" id="CP104874">
    <property type="protein sequence ID" value="WWF04445.1"/>
    <property type="molecule type" value="Genomic_DNA"/>
</dbReference>
<organism evidence="1 2">
    <name type="scientific">Janibacter terrae</name>
    <dbReference type="NCBI Taxonomy" id="103817"/>
    <lineage>
        <taxon>Bacteria</taxon>
        <taxon>Bacillati</taxon>
        <taxon>Actinomycetota</taxon>
        <taxon>Actinomycetes</taxon>
        <taxon>Micrococcales</taxon>
        <taxon>Intrasporangiaceae</taxon>
        <taxon>Janibacter</taxon>
    </lineage>
</organism>
<gene>
    <name evidence="1" type="ORF">N5P18_12180</name>
</gene>
<accession>A0ABZ2FD68</accession>
<evidence type="ECO:0000313" key="1">
    <source>
        <dbReference type="EMBL" id="WWF04445.1"/>
    </source>
</evidence>
<dbReference type="Pfam" id="PF09438">
    <property type="entry name" value="DUF2017"/>
    <property type="match status" value="1"/>
</dbReference>
<protein>
    <submittedName>
        <fullName evidence="1">DUF2017 domain-containing protein</fullName>
    </submittedName>
</protein>
<sequence>MATAFAPDGEVLVAVLDEHERAVVAGLCLQVMELVAPAARTKGETADPFEAIVAGLGDLATDVDPGGEVPDRAFGLDHDRDPALDRLFPTGHREDEQEAAEFRRLTEQGLRQRKHAGLRTTVATLESAQDDRWVVTRAQAPQVLVALTDVRLVMGERLGLRTDEDADRLEELVASLDPDDPAIFALSLYDFLTWLQESLTRALVGEDEE</sequence>
<evidence type="ECO:0000313" key="2">
    <source>
        <dbReference type="Proteomes" id="UP001381003"/>
    </source>
</evidence>
<dbReference type="InterPro" id="IPR018561">
    <property type="entry name" value="AosR"/>
</dbReference>
<dbReference type="RefSeq" id="WP_068322349.1">
    <property type="nucleotide sequence ID" value="NZ_CP104874.1"/>
</dbReference>